<evidence type="ECO:0000313" key="3">
    <source>
        <dbReference type="Proteomes" id="UP000838763"/>
    </source>
</evidence>
<name>A0A9P1HAZ2_9PEZI</name>
<dbReference type="EMBL" id="CALLCH030000019">
    <property type="protein sequence ID" value="CAI4219201.1"/>
    <property type="molecule type" value="Genomic_DNA"/>
</dbReference>
<evidence type="ECO:0000313" key="2">
    <source>
        <dbReference type="EMBL" id="CAI4219201.1"/>
    </source>
</evidence>
<dbReference type="Proteomes" id="UP000838763">
    <property type="component" value="Unassembled WGS sequence"/>
</dbReference>
<feature type="region of interest" description="Disordered" evidence="1">
    <location>
        <begin position="1"/>
        <end position="88"/>
    </location>
</feature>
<evidence type="ECO:0000256" key="1">
    <source>
        <dbReference type="SAM" id="MobiDB-lite"/>
    </source>
</evidence>
<comment type="caution">
    <text evidence="2">The sequence shown here is derived from an EMBL/GenBank/DDBJ whole genome shotgun (WGS) entry which is preliminary data.</text>
</comment>
<keyword evidence="3" id="KW-1185">Reference proteome</keyword>
<dbReference type="AlphaFoldDB" id="A0A9P1HAZ2"/>
<proteinExistence type="predicted"/>
<gene>
    <name evidence="2" type="ORF">PPNO1_LOCUS8770</name>
</gene>
<organism evidence="2 3">
    <name type="scientific">Parascedosporium putredinis</name>
    <dbReference type="NCBI Taxonomy" id="1442378"/>
    <lineage>
        <taxon>Eukaryota</taxon>
        <taxon>Fungi</taxon>
        <taxon>Dikarya</taxon>
        <taxon>Ascomycota</taxon>
        <taxon>Pezizomycotina</taxon>
        <taxon>Sordariomycetes</taxon>
        <taxon>Hypocreomycetidae</taxon>
        <taxon>Microascales</taxon>
        <taxon>Microascaceae</taxon>
        <taxon>Parascedosporium</taxon>
    </lineage>
</organism>
<accession>A0A9P1HAZ2</accession>
<reference evidence="2" key="1">
    <citation type="submission" date="2022-11" db="EMBL/GenBank/DDBJ databases">
        <authorList>
            <person name="Scott C."/>
            <person name="Bruce N."/>
        </authorList>
    </citation>
    <scope>NUCLEOTIDE SEQUENCE</scope>
</reference>
<sequence>MKRSDLQGLTTERKRSHRNAKGSSHALDAFQDGAAPVRKVDRRSAAGEDTADGVPSKFTPVTGRGMPGRVARRSSAAPVKQGDGKNLSRASTALEGIMRLLDIMATGYYLLSTFDCEEPWRLLRSFHEPSEKHRGF</sequence>
<protein>
    <submittedName>
        <fullName evidence="2">Uncharacterized protein</fullName>
    </submittedName>
</protein>